<feature type="coiled-coil region" evidence="1">
    <location>
        <begin position="256"/>
        <end position="283"/>
    </location>
</feature>
<evidence type="ECO:0000256" key="1">
    <source>
        <dbReference type="SAM" id="Coils"/>
    </source>
</evidence>
<feature type="domain" description="GED" evidence="2">
    <location>
        <begin position="201"/>
        <end position="286"/>
    </location>
</feature>
<dbReference type="RefSeq" id="XP_070880539.1">
    <property type="nucleotide sequence ID" value="XM_071031771.1"/>
</dbReference>
<dbReference type="PROSITE" id="PS51388">
    <property type="entry name" value="GED"/>
    <property type="match status" value="1"/>
</dbReference>
<accession>A0ABR4L615</accession>
<dbReference type="EMBL" id="JBFXLQ010000091">
    <property type="protein sequence ID" value="KAL2859983.1"/>
    <property type="molecule type" value="Genomic_DNA"/>
</dbReference>
<dbReference type="GeneID" id="98146843"/>
<sequence length="286" mass="32598">MEHSSPNQIRVYLTRISSDFHNLVKAGVEGAYARRDAAFLNIDCDNISQGKKRKVITKEQLEAAQADDGQLLLTDDQMMSWVRKSERWGDISRRHVVAVVSLVSLFINSALAFTVKDPKARHNLTHGIETRHPITYNHYYTDNIQKARLDRSKKDLTISMDDASREDWNGEFHVSNSQFEISRLLTALQDRVVVDMTERACMDARTDLAAYYKVAMKSFVDNICRQVIERHILAKPLNVFSPISVSTYTDDDLLGLAAESRQIRNWRAEAAQLQEALEQSLQDLGV</sequence>
<evidence type="ECO:0000259" key="2">
    <source>
        <dbReference type="PROSITE" id="PS51388"/>
    </source>
</evidence>
<protein>
    <recommendedName>
        <fullName evidence="2">GED domain-containing protein</fullName>
    </recommendedName>
</protein>
<proteinExistence type="predicted"/>
<keyword evidence="4" id="KW-1185">Reference proteome</keyword>
<keyword evidence="1" id="KW-0175">Coiled coil</keyword>
<dbReference type="InterPro" id="IPR020850">
    <property type="entry name" value="GED_dom"/>
</dbReference>
<dbReference type="Proteomes" id="UP001610432">
    <property type="component" value="Unassembled WGS sequence"/>
</dbReference>
<evidence type="ECO:0000313" key="3">
    <source>
        <dbReference type="EMBL" id="KAL2859983.1"/>
    </source>
</evidence>
<gene>
    <name evidence="3" type="ORF">BJX67DRAFT_375912</name>
</gene>
<reference evidence="3 4" key="1">
    <citation type="submission" date="2024-07" db="EMBL/GenBank/DDBJ databases">
        <title>Section-level genome sequencing and comparative genomics of Aspergillus sections Usti and Cavernicolus.</title>
        <authorList>
            <consortium name="Lawrence Berkeley National Laboratory"/>
            <person name="Nybo J.L."/>
            <person name="Vesth T.C."/>
            <person name="Theobald S."/>
            <person name="Frisvad J.C."/>
            <person name="Larsen T.O."/>
            <person name="Kjaerboelling I."/>
            <person name="Rothschild-Mancinelli K."/>
            <person name="Lyhne E.K."/>
            <person name="Kogle M.E."/>
            <person name="Barry K."/>
            <person name="Clum A."/>
            <person name="Na H."/>
            <person name="Ledsgaard L."/>
            <person name="Lin J."/>
            <person name="Lipzen A."/>
            <person name="Kuo A."/>
            <person name="Riley R."/>
            <person name="Mondo S."/>
            <person name="Labutti K."/>
            <person name="Haridas S."/>
            <person name="Pangalinan J."/>
            <person name="Salamov A.A."/>
            <person name="Simmons B.A."/>
            <person name="Magnuson J.K."/>
            <person name="Chen J."/>
            <person name="Drula E."/>
            <person name="Henrissat B."/>
            <person name="Wiebenga A."/>
            <person name="Lubbers R.J."/>
            <person name="Gomes A.C."/>
            <person name="Macurrencykelacurrency M.R."/>
            <person name="Stajich J."/>
            <person name="Grigoriev I.V."/>
            <person name="Mortensen U.H."/>
            <person name="De Vries R.P."/>
            <person name="Baker S.E."/>
            <person name="Andersen M.R."/>
        </authorList>
    </citation>
    <scope>NUCLEOTIDE SEQUENCE [LARGE SCALE GENOMIC DNA]</scope>
    <source>
        <strain evidence="3 4">CBS 449.75</strain>
    </source>
</reference>
<organism evidence="3 4">
    <name type="scientific">Aspergillus lucknowensis</name>
    <dbReference type="NCBI Taxonomy" id="176173"/>
    <lineage>
        <taxon>Eukaryota</taxon>
        <taxon>Fungi</taxon>
        <taxon>Dikarya</taxon>
        <taxon>Ascomycota</taxon>
        <taxon>Pezizomycotina</taxon>
        <taxon>Eurotiomycetes</taxon>
        <taxon>Eurotiomycetidae</taxon>
        <taxon>Eurotiales</taxon>
        <taxon>Aspergillaceae</taxon>
        <taxon>Aspergillus</taxon>
        <taxon>Aspergillus subgen. Nidulantes</taxon>
    </lineage>
</organism>
<name>A0ABR4L615_9EURO</name>
<comment type="caution">
    <text evidence="3">The sequence shown here is derived from an EMBL/GenBank/DDBJ whole genome shotgun (WGS) entry which is preliminary data.</text>
</comment>
<evidence type="ECO:0000313" key="4">
    <source>
        <dbReference type="Proteomes" id="UP001610432"/>
    </source>
</evidence>